<dbReference type="Pfam" id="PF03453">
    <property type="entry name" value="MoeA_N"/>
    <property type="match status" value="1"/>
</dbReference>
<dbReference type="Gene3D" id="2.170.190.11">
    <property type="entry name" value="Molybdopterin biosynthesis moea protein, domain 3"/>
    <property type="match status" value="1"/>
</dbReference>
<feature type="domain" description="MoaB/Mog" evidence="15">
    <location>
        <begin position="187"/>
        <end position="326"/>
    </location>
</feature>
<comment type="cofactor">
    <cofactor evidence="1 14">
        <name>Mg(2+)</name>
        <dbReference type="ChEBI" id="CHEBI:18420"/>
    </cofactor>
</comment>
<keyword evidence="11 14" id="KW-0460">Magnesium</keyword>
<evidence type="ECO:0000256" key="4">
    <source>
        <dbReference type="ARBA" id="ARBA00005046"/>
    </source>
</evidence>
<dbReference type="InterPro" id="IPR008284">
    <property type="entry name" value="MoCF_biosynth_CS"/>
</dbReference>
<dbReference type="GO" id="GO:0006777">
    <property type="term" value="P:Mo-molybdopterin cofactor biosynthetic process"/>
    <property type="evidence" value="ECO:0007669"/>
    <property type="project" value="UniProtKB-UniRule"/>
</dbReference>
<dbReference type="GO" id="GO:0046872">
    <property type="term" value="F:metal ion binding"/>
    <property type="evidence" value="ECO:0007669"/>
    <property type="project" value="UniProtKB-UniRule"/>
</dbReference>
<protein>
    <recommendedName>
        <fullName evidence="7 14">Molybdopterin molybdenumtransferase</fullName>
        <ecNumber evidence="6 14">2.10.1.1</ecNumber>
    </recommendedName>
</protein>
<dbReference type="Gene3D" id="2.40.340.10">
    <property type="entry name" value="MoeA, C-terminal, domain IV"/>
    <property type="match status" value="1"/>
</dbReference>
<evidence type="ECO:0000256" key="3">
    <source>
        <dbReference type="ARBA" id="ARBA00003487"/>
    </source>
</evidence>
<evidence type="ECO:0000256" key="10">
    <source>
        <dbReference type="ARBA" id="ARBA00022723"/>
    </source>
</evidence>
<evidence type="ECO:0000256" key="9">
    <source>
        <dbReference type="ARBA" id="ARBA00022679"/>
    </source>
</evidence>
<keyword evidence="17" id="KW-1185">Reference proteome</keyword>
<name>A0A0U1KXX2_9FIRM</name>
<evidence type="ECO:0000256" key="7">
    <source>
        <dbReference type="ARBA" id="ARBA00021108"/>
    </source>
</evidence>
<evidence type="ECO:0000313" key="17">
    <source>
        <dbReference type="Proteomes" id="UP000049855"/>
    </source>
</evidence>
<evidence type="ECO:0000256" key="12">
    <source>
        <dbReference type="ARBA" id="ARBA00023150"/>
    </source>
</evidence>
<comment type="function">
    <text evidence="3">May be involved in the biosynthesis of molybdopterin.</text>
</comment>
<dbReference type="InterPro" id="IPR038987">
    <property type="entry name" value="MoeA-like"/>
</dbReference>
<dbReference type="InterPro" id="IPR036688">
    <property type="entry name" value="MoeA_C_domain_IV_sf"/>
</dbReference>
<organism evidence="16 17">
    <name type="scientific">Sporomusa ovata</name>
    <dbReference type="NCBI Taxonomy" id="2378"/>
    <lineage>
        <taxon>Bacteria</taxon>
        <taxon>Bacillati</taxon>
        <taxon>Bacillota</taxon>
        <taxon>Negativicutes</taxon>
        <taxon>Selenomonadales</taxon>
        <taxon>Sporomusaceae</taxon>
        <taxon>Sporomusa</taxon>
    </lineage>
</organism>
<dbReference type="SUPFAM" id="SSF53218">
    <property type="entry name" value="Molybdenum cofactor biosynthesis proteins"/>
    <property type="match status" value="1"/>
</dbReference>
<dbReference type="Pfam" id="PF03454">
    <property type="entry name" value="MoeA_C"/>
    <property type="match status" value="1"/>
</dbReference>
<accession>A0A0U1KXX2</accession>
<evidence type="ECO:0000256" key="8">
    <source>
        <dbReference type="ARBA" id="ARBA00022505"/>
    </source>
</evidence>
<reference evidence="17" key="1">
    <citation type="submission" date="2015-03" db="EMBL/GenBank/DDBJ databases">
        <authorList>
            <person name="Nijsse Bart"/>
        </authorList>
    </citation>
    <scope>NUCLEOTIDE SEQUENCE [LARGE SCALE GENOMIC DNA]</scope>
</reference>
<dbReference type="PANTHER" id="PTHR10192:SF5">
    <property type="entry name" value="GEPHYRIN"/>
    <property type="match status" value="1"/>
</dbReference>
<dbReference type="RefSeq" id="WP_021166995.1">
    <property type="nucleotide sequence ID" value="NZ_CTRP01000010.1"/>
</dbReference>
<dbReference type="NCBIfam" id="TIGR00177">
    <property type="entry name" value="molyb_syn"/>
    <property type="match status" value="1"/>
</dbReference>
<dbReference type="EC" id="2.10.1.1" evidence="6 14"/>
<evidence type="ECO:0000256" key="5">
    <source>
        <dbReference type="ARBA" id="ARBA00010763"/>
    </source>
</evidence>
<evidence type="ECO:0000313" key="16">
    <source>
        <dbReference type="EMBL" id="CQR72270.1"/>
    </source>
</evidence>
<comment type="catalytic activity">
    <reaction evidence="13">
        <text>adenylyl-molybdopterin + molybdate = Mo-molybdopterin + AMP + H(+)</text>
        <dbReference type="Rhea" id="RHEA:35047"/>
        <dbReference type="ChEBI" id="CHEBI:15378"/>
        <dbReference type="ChEBI" id="CHEBI:36264"/>
        <dbReference type="ChEBI" id="CHEBI:62727"/>
        <dbReference type="ChEBI" id="CHEBI:71302"/>
        <dbReference type="ChEBI" id="CHEBI:456215"/>
        <dbReference type="EC" id="2.10.1.1"/>
    </reaction>
</comment>
<dbReference type="FunFam" id="3.40.980.10:FF:000004">
    <property type="entry name" value="Molybdopterin molybdenumtransferase"/>
    <property type="match status" value="1"/>
</dbReference>
<evidence type="ECO:0000256" key="11">
    <source>
        <dbReference type="ARBA" id="ARBA00022842"/>
    </source>
</evidence>
<dbReference type="GO" id="GO:0005829">
    <property type="term" value="C:cytosol"/>
    <property type="evidence" value="ECO:0007669"/>
    <property type="project" value="TreeGrafter"/>
</dbReference>
<dbReference type="Gene3D" id="3.40.980.10">
    <property type="entry name" value="MoaB/Mog-like domain"/>
    <property type="match status" value="1"/>
</dbReference>
<dbReference type="SUPFAM" id="SSF63867">
    <property type="entry name" value="MoeA C-terminal domain-like"/>
    <property type="match status" value="1"/>
</dbReference>
<evidence type="ECO:0000256" key="1">
    <source>
        <dbReference type="ARBA" id="ARBA00001946"/>
    </source>
</evidence>
<keyword evidence="8 14" id="KW-0500">Molybdenum</keyword>
<evidence type="ECO:0000256" key="6">
    <source>
        <dbReference type="ARBA" id="ARBA00013269"/>
    </source>
</evidence>
<dbReference type="NCBIfam" id="NF045515">
    <property type="entry name" value="Glp_gephyrin"/>
    <property type="match status" value="1"/>
</dbReference>
<dbReference type="InterPro" id="IPR001453">
    <property type="entry name" value="MoaB/Mog_dom"/>
</dbReference>
<dbReference type="Proteomes" id="UP000049855">
    <property type="component" value="Unassembled WGS sequence"/>
</dbReference>
<evidence type="ECO:0000256" key="2">
    <source>
        <dbReference type="ARBA" id="ARBA00002901"/>
    </source>
</evidence>
<sequence length="412" mass="43590">MEYFNCIALKEAEQLIVNKLDGLIVGSEQVSLVEALGRIVAEDVVSKEDLPPFSRSTVDGFAVRGMDTFGAGEGVPALFDIVGEVAMGQQTDVQLKPGQAVTIPTGGMLPMGADAVVMLEHAERPDSSSLLVLKAVAPGENVVVKGEDISAGRHLLHQGQKILPQDIGALAACGCAAVLVRQKPEVVIISTGDEVVDVACTPVSGQIRDINSYALAAMLEDAGCIVKRYGIVKDQYEDLLAALSQAVNRCTMIVVSGGSSVGVRDHTVRVIKELGKSDVVFHGVAIKPGKPTIFGMIGKVPVFGLPGHPVAAMTVCSQIVKPAIQILLGQMIKDVYTIPARMLRSMASVPGRDDYIRVQLIKKANEYWAEPVLGKSGLISTMSAADGIVHIAADKGGLYSEEMVQVELITKQ</sequence>
<evidence type="ECO:0000256" key="14">
    <source>
        <dbReference type="RuleBase" id="RU365090"/>
    </source>
</evidence>
<keyword evidence="10 14" id="KW-0479">Metal-binding</keyword>
<dbReference type="AlphaFoldDB" id="A0A0U1KXX2"/>
<dbReference type="UniPathway" id="UPA00344"/>
<dbReference type="InterPro" id="IPR005111">
    <property type="entry name" value="MoeA_C_domain_IV"/>
</dbReference>
<dbReference type="PROSITE" id="PS01079">
    <property type="entry name" value="MOCF_BIOSYNTHESIS_2"/>
    <property type="match status" value="1"/>
</dbReference>
<dbReference type="Gene3D" id="3.90.105.10">
    <property type="entry name" value="Molybdopterin biosynthesis moea protein, domain 2"/>
    <property type="match status" value="1"/>
</dbReference>
<proteinExistence type="inferred from homology"/>
<dbReference type="PANTHER" id="PTHR10192">
    <property type="entry name" value="MOLYBDOPTERIN BIOSYNTHESIS PROTEIN"/>
    <property type="match status" value="1"/>
</dbReference>
<comment type="pathway">
    <text evidence="4 14">Cofactor biosynthesis; molybdopterin biosynthesis.</text>
</comment>
<gene>
    <name evidence="16" type="ORF">SpAn4DRAFT_2730</name>
</gene>
<dbReference type="EMBL" id="CTRP01000010">
    <property type="protein sequence ID" value="CQR72270.1"/>
    <property type="molecule type" value="Genomic_DNA"/>
</dbReference>
<keyword evidence="9 14" id="KW-0808">Transferase</keyword>
<dbReference type="SMART" id="SM00852">
    <property type="entry name" value="MoCF_biosynth"/>
    <property type="match status" value="1"/>
</dbReference>
<dbReference type="InterPro" id="IPR036135">
    <property type="entry name" value="MoeA_linker/N_sf"/>
</dbReference>
<dbReference type="InterPro" id="IPR036425">
    <property type="entry name" value="MoaB/Mog-like_dom_sf"/>
</dbReference>
<dbReference type="InterPro" id="IPR005110">
    <property type="entry name" value="MoeA_linker/N"/>
</dbReference>
<dbReference type="GO" id="GO:0061599">
    <property type="term" value="F:molybdopterin molybdotransferase activity"/>
    <property type="evidence" value="ECO:0007669"/>
    <property type="project" value="UniProtKB-UniRule"/>
</dbReference>
<dbReference type="SUPFAM" id="SSF63882">
    <property type="entry name" value="MoeA N-terminal region -like"/>
    <property type="match status" value="1"/>
</dbReference>
<keyword evidence="12 14" id="KW-0501">Molybdenum cofactor biosynthesis</keyword>
<dbReference type="Pfam" id="PF00994">
    <property type="entry name" value="MoCF_biosynth"/>
    <property type="match status" value="1"/>
</dbReference>
<comment type="similarity">
    <text evidence="5 14">Belongs to the MoeA family.</text>
</comment>
<comment type="function">
    <text evidence="2 14">Catalyzes the insertion of molybdate into adenylated molybdopterin with the concomitant release of AMP.</text>
</comment>
<evidence type="ECO:0000259" key="15">
    <source>
        <dbReference type="SMART" id="SM00852"/>
    </source>
</evidence>
<evidence type="ECO:0000256" key="13">
    <source>
        <dbReference type="ARBA" id="ARBA00047317"/>
    </source>
</evidence>
<dbReference type="CDD" id="cd00887">
    <property type="entry name" value="MoeA"/>
    <property type="match status" value="1"/>
</dbReference>